<evidence type="ECO:0000256" key="5">
    <source>
        <dbReference type="ARBA" id="ARBA00023163"/>
    </source>
</evidence>
<dbReference type="InterPro" id="IPR016152">
    <property type="entry name" value="PTrfase/Anion_transptr"/>
</dbReference>
<dbReference type="InterPro" id="IPR036390">
    <property type="entry name" value="WH_DNA-bd_sf"/>
</dbReference>
<dbReference type="Proteomes" id="UP001084197">
    <property type="component" value="Unassembled WGS sequence"/>
</dbReference>
<proteinExistence type="predicted"/>
<evidence type="ECO:0000259" key="6">
    <source>
        <dbReference type="PROSITE" id="PS51094"/>
    </source>
</evidence>
<dbReference type="SUPFAM" id="SSF55804">
    <property type="entry name" value="Phoshotransferase/anion transport protein"/>
    <property type="match status" value="1"/>
</dbReference>
<dbReference type="SUPFAM" id="SSF63520">
    <property type="entry name" value="PTS-regulatory domain, PRD"/>
    <property type="match status" value="2"/>
</dbReference>
<dbReference type="SUPFAM" id="SSF46785">
    <property type="entry name" value="Winged helix' DNA-binding domain"/>
    <property type="match status" value="1"/>
</dbReference>
<dbReference type="GO" id="GO:0006355">
    <property type="term" value="P:regulation of DNA-templated transcription"/>
    <property type="evidence" value="ECO:0007669"/>
    <property type="project" value="InterPro"/>
</dbReference>
<dbReference type="PROSITE" id="PS51372">
    <property type="entry name" value="PRD_2"/>
    <property type="match status" value="1"/>
</dbReference>
<dbReference type="GO" id="GO:0008982">
    <property type="term" value="F:protein-N(PI)-phosphohistidine-sugar phosphotransferase activity"/>
    <property type="evidence" value="ECO:0007669"/>
    <property type="project" value="InterPro"/>
</dbReference>
<dbReference type="InterPro" id="IPR007737">
    <property type="entry name" value="Mga_HTH"/>
</dbReference>
<dbReference type="InterPro" id="IPR036634">
    <property type="entry name" value="PRD_sf"/>
</dbReference>
<dbReference type="GO" id="GO:0009401">
    <property type="term" value="P:phosphoenolpyruvate-dependent sugar phosphotransferase system"/>
    <property type="evidence" value="ECO:0007669"/>
    <property type="project" value="InterPro"/>
</dbReference>
<evidence type="ECO:0000256" key="1">
    <source>
        <dbReference type="ARBA" id="ARBA00022679"/>
    </source>
</evidence>
<dbReference type="InterPro" id="IPR036388">
    <property type="entry name" value="WH-like_DNA-bd_sf"/>
</dbReference>
<dbReference type="Gene3D" id="1.10.10.10">
    <property type="entry name" value="Winged helix-like DNA-binding domain superfamily/Winged helix DNA-binding domain"/>
    <property type="match status" value="2"/>
</dbReference>
<dbReference type="CDD" id="cd05568">
    <property type="entry name" value="PTS_IIB_bgl_like"/>
    <property type="match status" value="1"/>
</dbReference>
<evidence type="ECO:0000313" key="8">
    <source>
        <dbReference type="EMBL" id="MCZ0702179.1"/>
    </source>
</evidence>
<dbReference type="RefSeq" id="WP_268778939.1">
    <property type="nucleotide sequence ID" value="NZ_JAPRAT010000003.1"/>
</dbReference>
<dbReference type="InterPro" id="IPR002178">
    <property type="entry name" value="PTS_EIIA_type-2_dom"/>
</dbReference>
<feature type="domain" description="PTS EIIA type-2" evidence="6">
    <location>
        <begin position="498"/>
        <end position="637"/>
    </location>
</feature>
<dbReference type="InterPro" id="IPR013196">
    <property type="entry name" value="HTH_11"/>
</dbReference>
<dbReference type="Gene3D" id="3.40.50.2300">
    <property type="match status" value="1"/>
</dbReference>
<protein>
    <submittedName>
        <fullName evidence="8">BglG family transcription antiterminator</fullName>
    </submittedName>
</protein>
<accession>A0A9J6RA39</accession>
<dbReference type="Gene3D" id="3.40.930.10">
    <property type="entry name" value="Mannitol-specific EII, Chain A"/>
    <property type="match status" value="1"/>
</dbReference>
<dbReference type="InterPro" id="IPR036095">
    <property type="entry name" value="PTS_EIIB-like_sf"/>
</dbReference>
<dbReference type="PROSITE" id="PS51094">
    <property type="entry name" value="PTS_EIIA_TYPE_2"/>
    <property type="match status" value="1"/>
</dbReference>
<keyword evidence="4" id="KW-0010">Activator</keyword>
<dbReference type="AlphaFoldDB" id="A0A9J6RA39"/>
<keyword evidence="5" id="KW-0804">Transcription</keyword>
<dbReference type="Pfam" id="PF00874">
    <property type="entry name" value="PRD"/>
    <property type="match status" value="2"/>
</dbReference>
<keyword evidence="3" id="KW-0805">Transcription regulation</keyword>
<dbReference type="Gene3D" id="1.10.1790.10">
    <property type="entry name" value="PRD domain"/>
    <property type="match status" value="2"/>
</dbReference>
<evidence type="ECO:0000259" key="7">
    <source>
        <dbReference type="PROSITE" id="PS51372"/>
    </source>
</evidence>
<keyword evidence="1" id="KW-0808">Transferase</keyword>
<evidence type="ECO:0000256" key="2">
    <source>
        <dbReference type="ARBA" id="ARBA00022737"/>
    </source>
</evidence>
<keyword evidence="9" id="KW-1185">Reference proteome</keyword>
<name>A0A9J6RA39_9BACI</name>
<gene>
    <name evidence="8" type="ORF">OWO01_03005</name>
</gene>
<reference evidence="8" key="1">
    <citation type="submission" date="2022-11" db="EMBL/GenBank/DDBJ databases">
        <title>WGS of Natronobacillus azotifigens 24KS-1, an anaerobic diazotrophic haloalkaliphile from soda-rich habitats.</title>
        <authorList>
            <person name="Sorokin D.Y."/>
            <person name="Merkel A.Y."/>
        </authorList>
    </citation>
    <scope>NUCLEOTIDE SEQUENCE</scope>
    <source>
        <strain evidence="8">24KS-1</strain>
    </source>
</reference>
<dbReference type="Pfam" id="PF08279">
    <property type="entry name" value="HTH_11"/>
    <property type="match status" value="1"/>
</dbReference>
<dbReference type="Pfam" id="PF05043">
    <property type="entry name" value="Mga"/>
    <property type="match status" value="1"/>
</dbReference>
<dbReference type="EMBL" id="JAPRAT010000003">
    <property type="protein sequence ID" value="MCZ0702179.1"/>
    <property type="molecule type" value="Genomic_DNA"/>
</dbReference>
<sequence>MRTLILLEILEKHDRPVSKTVLAKKMNLSESTIRNIVRDSNKEGEKSGFQIELIRGQGYVLHVKNQSSFEQFRNQNENLDRDVYNQEQRINMIIAYLLQVEDFITIDQIANSIEVSRNTIIKDLKKVTKILQDSDLTLEKKAHYGLRIVGEESDYRRAFSKYVLTDYYLTPIQEFKEFRDLFDLDELRTIVHDALQANELKMNDVAFENVVRHIRILIFRALRNNFVSSYQHLKVKPSKVYYQVANKIIEWIHGKYEIKLPSSEAMFLSAHIEGKTSVGNINDEEKQKVEKQLKLILKKLDNEFSTYFENDQVLRNDLLFHMLPLMKRLYYNMQLENPLVEEIYSKYANVFVIAFRFSELVEKQYGYQMSRDEMGYVALHFAAHLERIKSLSLGKYKRIVVICTTGGGSAELLRLNLENIFSNAYIVTASINNFKQYKNDPPDLFLSTVPMESTFCNVPIIHIREWIDEEEMRRIKDIVSFQIKHKKSNTSSITGLKDLFHEDIFHRTSCKDNYLELLNKRAQELVDAGYAVQGFPKSVLEREEKFTTVYRNGVAGPHAMKLDAIKDSVSVTICDEPMEYQGRSIQIIFLINLKSGHLFLHKELSRLLLRLMDNDHLRQRLIQTKNFRQFMAELEVLI</sequence>
<dbReference type="PANTHER" id="PTHR30185:SF13">
    <property type="entry name" value="LICABCH OPERON REGULATOR-RELATED"/>
    <property type="match status" value="1"/>
</dbReference>
<evidence type="ECO:0000256" key="3">
    <source>
        <dbReference type="ARBA" id="ARBA00023015"/>
    </source>
</evidence>
<dbReference type="PANTHER" id="PTHR30185">
    <property type="entry name" value="CRYPTIC BETA-GLUCOSIDE BGL OPERON ANTITERMINATOR"/>
    <property type="match status" value="1"/>
</dbReference>
<dbReference type="InterPro" id="IPR011608">
    <property type="entry name" value="PRD"/>
</dbReference>
<comment type="caution">
    <text evidence="8">The sequence shown here is derived from an EMBL/GenBank/DDBJ whole genome shotgun (WGS) entry which is preliminary data.</text>
</comment>
<keyword evidence="2" id="KW-0677">Repeat</keyword>
<evidence type="ECO:0000313" key="9">
    <source>
        <dbReference type="Proteomes" id="UP001084197"/>
    </source>
</evidence>
<evidence type="ECO:0000256" key="4">
    <source>
        <dbReference type="ARBA" id="ARBA00023159"/>
    </source>
</evidence>
<feature type="domain" description="PRD" evidence="7">
    <location>
        <begin position="280"/>
        <end position="391"/>
    </location>
</feature>
<dbReference type="SUPFAM" id="SSF52794">
    <property type="entry name" value="PTS system IIB component-like"/>
    <property type="match status" value="1"/>
</dbReference>
<dbReference type="Pfam" id="PF00359">
    <property type="entry name" value="PTS_EIIA_2"/>
    <property type="match status" value="1"/>
</dbReference>
<dbReference type="InterPro" id="IPR050661">
    <property type="entry name" value="BglG_antiterminators"/>
</dbReference>
<organism evidence="8 9">
    <name type="scientific">Natronobacillus azotifigens</name>
    <dbReference type="NCBI Taxonomy" id="472978"/>
    <lineage>
        <taxon>Bacteria</taxon>
        <taxon>Bacillati</taxon>
        <taxon>Bacillota</taxon>
        <taxon>Bacilli</taxon>
        <taxon>Bacillales</taxon>
        <taxon>Bacillaceae</taxon>
        <taxon>Natronobacillus</taxon>
    </lineage>
</organism>